<accession>A0A0C9T6I2</accession>
<organism evidence="1 2">
    <name type="scientific">Sphaerobolus stellatus (strain SS14)</name>
    <dbReference type="NCBI Taxonomy" id="990650"/>
    <lineage>
        <taxon>Eukaryota</taxon>
        <taxon>Fungi</taxon>
        <taxon>Dikarya</taxon>
        <taxon>Basidiomycota</taxon>
        <taxon>Agaricomycotina</taxon>
        <taxon>Agaricomycetes</taxon>
        <taxon>Phallomycetidae</taxon>
        <taxon>Geastrales</taxon>
        <taxon>Sphaerobolaceae</taxon>
        <taxon>Sphaerobolus</taxon>
    </lineage>
</organism>
<evidence type="ECO:0000313" key="2">
    <source>
        <dbReference type="Proteomes" id="UP000054279"/>
    </source>
</evidence>
<evidence type="ECO:0000313" key="1">
    <source>
        <dbReference type="EMBL" id="KIJ24533.1"/>
    </source>
</evidence>
<gene>
    <name evidence="1" type="ORF">M422DRAFT_274658</name>
</gene>
<sequence>MELEKKIRQFFWDSPKSSPIAAEYLSDPLTSGGRKLLNLKARNKAIELMKLKSYLNFGPDRPRWALLADDILRKNVNENELIYHHDILVNPFVQNWPVLSSKLPDTLKRMVSAAETAGLLLDGLEINHEVKMEMTIWFHPAITAKHLWNSKWMNCLKWKHKIYTNSTQAVGAADVEHACQRKRMDAPPQWTAGRQQWSY</sequence>
<keyword evidence="2" id="KW-1185">Reference proteome</keyword>
<dbReference type="Proteomes" id="UP000054279">
    <property type="component" value="Unassembled WGS sequence"/>
</dbReference>
<dbReference type="HOGENOM" id="CLU_1372981_0_0_1"/>
<reference evidence="1 2" key="1">
    <citation type="submission" date="2014-06" db="EMBL/GenBank/DDBJ databases">
        <title>Evolutionary Origins and Diversification of the Mycorrhizal Mutualists.</title>
        <authorList>
            <consortium name="DOE Joint Genome Institute"/>
            <consortium name="Mycorrhizal Genomics Consortium"/>
            <person name="Kohler A."/>
            <person name="Kuo A."/>
            <person name="Nagy L.G."/>
            <person name="Floudas D."/>
            <person name="Copeland A."/>
            <person name="Barry K.W."/>
            <person name="Cichocki N."/>
            <person name="Veneault-Fourrey C."/>
            <person name="LaButti K."/>
            <person name="Lindquist E.A."/>
            <person name="Lipzen A."/>
            <person name="Lundell T."/>
            <person name="Morin E."/>
            <person name="Murat C."/>
            <person name="Riley R."/>
            <person name="Ohm R."/>
            <person name="Sun H."/>
            <person name="Tunlid A."/>
            <person name="Henrissat B."/>
            <person name="Grigoriev I.V."/>
            <person name="Hibbett D.S."/>
            <person name="Martin F."/>
        </authorList>
    </citation>
    <scope>NUCLEOTIDE SEQUENCE [LARGE SCALE GENOMIC DNA]</scope>
    <source>
        <strain evidence="1 2">SS14</strain>
    </source>
</reference>
<dbReference type="EMBL" id="KN837480">
    <property type="protein sequence ID" value="KIJ24533.1"/>
    <property type="molecule type" value="Genomic_DNA"/>
</dbReference>
<dbReference type="OrthoDB" id="2728078at2759"/>
<proteinExistence type="predicted"/>
<name>A0A0C9T6I2_SPHS4</name>
<protein>
    <submittedName>
        <fullName evidence="1">Uncharacterized protein</fullName>
    </submittedName>
</protein>
<dbReference type="AlphaFoldDB" id="A0A0C9T6I2"/>